<reference evidence="1 2" key="1">
    <citation type="journal article" date="2021" name="BMC Genomics">
        <title>Datura genome reveals duplications of psychoactive alkaloid biosynthetic genes and high mutation rate following tissue culture.</title>
        <authorList>
            <person name="Rajewski A."/>
            <person name="Carter-House D."/>
            <person name="Stajich J."/>
            <person name="Litt A."/>
        </authorList>
    </citation>
    <scope>NUCLEOTIDE SEQUENCE [LARGE SCALE GENOMIC DNA]</scope>
    <source>
        <strain evidence="1">AR-01</strain>
    </source>
</reference>
<sequence>MPAIQMESAVLEHLHTVTGVAPAWCTNEIFAIEGLEAVKIEFDVAYEPCSVRLLRPPSTPRRFLEKIFVPPTSRS</sequence>
<comment type="caution">
    <text evidence="1">The sequence shown here is derived from an EMBL/GenBank/DDBJ whole genome shotgun (WGS) entry which is preliminary data.</text>
</comment>
<organism evidence="1 2">
    <name type="scientific">Datura stramonium</name>
    <name type="common">Jimsonweed</name>
    <name type="synonym">Common thornapple</name>
    <dbReference type="NCBI Taxonomy" id="4076"/>
    <lineage>
        <taxon>Eukaryota</taxon>
        <taxon>Viridiplantae</taxon>
        <taxon>Streptophyta</taxon>
        <taxon>Embryophyta</taxon>
        <taxon>Tracheophyta</taxon>
        <taxon>Spermatophyta</taxon>
        <taxon>Magnoliopsida</taxon>
        <taxon>eudicotyledons</taxon>
        <taxon>Gunneridae</taxon>
        <taxon>Pentapetalae</taxon>
        <taxon>asterids</taxon>
        <taxon>lamiids</taxon>
        <taxon>Solanales</taxon>
        <taxon>Solanaceae</taxon>
        <taxon>Solanoideae</taxon>
        <taxon>Datureae</taxon>
        <taxon>Datura</taxon>
    </lineage>
</organism>
<evidence type="ECO:0000313" key="2">
    <source>
        <dbReference type="Proteomes" id="UP000823775"/>
    </source>
</evidence>
<protein>
    <submittedName>
        <fullName evidence="1">Uncharacterized protein</fullName>
    </submittedName>
</protein>
<dbReference type="Proteomes" id="UP000823775">
    <property type="component" value="Unassembled WGS sequence"/>
</dbReference>
<proteinExistence type="predicted"/>
<name>A0ABS8V038_DATST</name>
<accession>A0ABS8V038</accession>
<evidence type="ECO:0000313" key="1">
    <source>
        <dbReference type="EMBL" id="MCD9640367.1"/>
    </source>
</evidence>
<keyword evidence="2" id="KW-1185">Reference proteome</keyword>
<gene>
    <name evidence="1" type="ORF">HAX54_025643</name>
</gene>
<dbReference type="EMBL" id="JACEIK010003108">
    <property type="protein sequence ID" value="MCD9640367.1"/>
    <property type="molecule type" value="Genomic_DNA"/>
</dbReference>